<accession>A0AAD5YDL0</accession>
<dbReference type="PROSITE" id="PS50181">
    <property type="entry name" value="FBOX"/>
    <property type="match status" value="1"/>
</dbReference>
<protein>
    <recommendedName>
        <fullName evidence="1">F-box domain-containing protein</fullName>
    </recommendedName>
</protein>
<organism evidence="2 3">
    <name type="scientific">Meripilus lineatus</name>
    <dbReference type="NCBI Taxonomy" id="2056292"/>
    <lineage>
        <taxon>Eukaryota</taxon>
        <taxon>Fungi</taxon>
        <taxon>Dikarya</taxon>
        <taxon>Basidiomycota</taxon>
        <taxon>Agaricomycotina</taxon>
        <taxon>Agaricomycetes</taxon>
        <taxon>Polyporales</taxon>
        <taxon>Meripilaceae</taxon>
        <taxon>Meripilus</taxon>
    </lineage>
</organism>
<name>A0AAD5YDL0_9APHY</name>
<dbReference type="Pfam" id="PF00646">
    <property type="entry name" value="F-box"/>
    <property type="match status" value="1"/>
</dbReference>
<dbReference type="Proteomes" id="UP001212997">
    <property type="component" value="Unassembled WGS sequence"/>
</dbReference>
<dbReference type="InterPro" id="IPR001810">
    <property type="entry name" value="F-box_dom"/>
</dbReference>
<comment type="caution">
    <text evidence="2">The sequence shown here is derived from an EMBL/GenBank/DDBJ whole genome shotgun (WGS) entry which is preliminary data.</text>
</comment>
<keyword evidence="3" id="KW-1185">Reference proteome</keyword>
<dbReference type="EMBL" id="JANAWD010000256">
    <property type="protein sequence ID" value="KAJ3482795.1"/>
    <property type="molecule type" value="Genomic_DNA"/>
</dbReference>
<feature type="domain" description="F-box" evidence="1">
    <location>
        <begin position="36"/>
        <end position="67"/>
    </location>
</feature>
<sequence>MDVPQMLKNFFLARTPSNVVASTQDPPQVALGSCPGSFFLDLPNEIIFMILKELKLSEILRFSLSSKLCYTYAVPILKHSIVITQHSEPTFRESALTCNRDFDHVHSVQLGRMDRPGAAERWNLSQILRPILGSFQNLDTLTMVGGSFVKGWEGLDEVGRELGGTLRHLRIRLEPPFSQDETMVPSFFPNLESFSLLISGMDARSQHFQAILREVSIRFPVLRQLKIGFHIGAFETSGFVVPAQYPCTFFSSPPSHFPLLRSFDLALPLCVSLRLSLSNSQSLLQFLDSHKETLRELALPSFLLPVLSPRDAFSVFTFPPMRLLRLQSGIDIIDAISHPNDYSDNPIQHLTLYMRSSARPFLTVGEEVRSIATQWPHRNVRRLTIFAPGIGVDYTGIPLFFPLLEDFHIQFVSLAKYESPVARNFARWETQKAQFLSLAHTLRKLTVQLMHTIEIYRVERLGGQVNMILEDQEQEACSYWTS</sequence>
<evidence type="ECO:0000259" key="1">
    <source>
        <dbReference type="PROSITE" id="PS50181"/>
    </source>
</evidence>
<reference evidence="2" key="1">
    <citation type="submission" date="2022-07" db="EMBL/GenBank/DDBJ databases">
        <title>Genome Sequence of Physisporinus lineatus.</title>
        <authorList>
            <person name="Buettner E."/>
        </authorList>
    </citation>
    <scope>NUCLEOTIDE SEQUENCE</scope>
    <source>
        <strain evidence="2">VT162</strain>
    </source>
</reference>
<gene>
    <name evidence="2" type="ORF">NLI96_g6736</name>
</gene>
<proteinExistence type="predicted"/>
<evidence type="ECO:0000313" key="3">
    <source>
        <dbReference type="Proteomes" id="UP001212997"/>
    </source>
</evidence>
<evidence type="ECO:0000313" key="2">
    <source>
        <dbReference type="EMBL" id="KAJ3482795.1"/>
    </source>
</evidence>
<dbReference type="AlphaFoldDB" id="A0AAD5YDL0"/>